<dbReference type="RefSeq" id="WP_309202968.1">
    <property type="nucleotide sequence ID" value="NZ_CP133548.1"/>
</dbReference>
<sequence length="351" mass="38899">MDSRIVLTINGNVSDLLTSSASISVYEKAGQATEFQLRLPIDIVDSDFPMLLENDLAPGNEVMILASSDDVSECLVKGQIFGHEVQYLHGGVGSSVRVFGGDSRFTMQRENKCVQWADVTDSEVVSSIVAQYGMIPEVSATDSRHLTEKHSLIQRNTDDFFIDMLAKRNGFLFWVGSDDSGIETAYFQPPQLQGDAHFDLVINMDEANLDEFTLKWDCLRATEFSANQLDLNSLELIEANASEADLEFLGNTMLSQVINQQANFHSLAPANDTGCLTSLSKGMLNDSQWFIHGKCVTSANRLGRILRANKLANIRGLGSRHSGYYYIVSVTHTIDSTRHLMNVEVVRNAWS</sequence>
<reference evidence="1 2" key="1">
    <citation type="submission" date="2023-08" db="EMBL/GenBank/DDBJ databases">
        <title>Pleionea litopenaei sp. nov., isolated from stomach of juvenile Litopenaeus vannamei.</title>
        <authorList>
            <person name="Rho A.M."/>
            <person name="Hwang C.Y."/>
        </authorList>
    </citation>
    <scope>NUCLEOTIDE SEQUENCE [LARGE SCALE GENOMIC DNA]</scope>
    <source>
        <strain evidence="1 2">HL-JVS1</strain>
    </source>
</reference>
<evidence type="ECO:0000313" key="2">
    <source>
        <dbReference type="Proteomes" id="UP001239782"/>
    </source>
</evidence>
<organism evidence="1 2">
    <name type="scientific">Pleionea litopenaei</name>
    <dbReference type="NCBI Taxonomy" id="3070815"/>
    <lineage>
        <taxon>Bacteria</taxon>
        <taxon>Pseudomonadati</taxon>
        <taxon>Pseudomonadota</taxon>
        <taxon>Gammaproteobacteria</taxon>
        <taxon>Oceanospirillales</taxon>
        <taxon>Pleioneaceae</taxon>
        <taxon>Pleionea</taxon>
    </lineage>
</organism>
<evidence type="ECO:0000313" key="1">
    <source>
        <dbReference type="EMBL" id="WMS87811.1"/>
    </source>
</evidence>
<gene>
    <name evidence="1" type="ORF">Q9312_02525</name>
</gene>
<evidence type="ECO:0008006" key="3">
    <source>
        <dbReference type="Google" id="ProtNLM"/>
    </source>
</evidence>
<dbReference type="SUPFAM" id="SSF69279">
    <property type="entry name" value="Phage tail proteins"/>
    <property type="match status" value="1"/>
</dbReference>
<protein>
    <recommendedName>
        <fullName evidence="3">Phage protein D</fullName>
    </recommendedName>
</protein>
<keyword evidence="2" id="KW-1185">Reference proteome</keyword>
<dbReference type="KEGG" id="plei:Q9312_02525"/>
<dbReference type="EMBL" id="CP133548">
    <property type="protein sequence ID" value="WMS87811.1"/>
    <property type="molecule type" value="Genomic_DNA"/>
</dbReference>
<name>A0AA51RUE5_9GAMM</name>
<dbReference type="Proteomes" id="UP001239782">
    <property type="component" value="Chromosome"/>
</dbReference>
<proteinExistence type="predicted"/>
<dbReference type="AlphaFoldDB" id="A0AA51RUE5"/>
<accession>A0AA51RUE5</accession>